<dbReference type="PROSITE" id="PS50026">
    <property type="entry name" value="EGF_3"/>
    <property type="match status" value="1"/>
</dbReference>
<dbReference type="OMA" id="HSGYIGA"/>
<dbReference type="GO" id="GO:0045840">
    <property type="term" value="P:positive regulation of mitotic nuclear division"/>
    <property type="evidence" value="ECO:0007669"/>
    <property type="project" value="TreeGrafter"/>
</dbReference>
<evidence type="ECO:0000256" key="7">
    <source>
        <dbReference type="PROSITE-ProRule" id="PRU00076"/>
    </source>
</evidence>
<dbReference type="PRINTS" id="PR00009">
    <property type="entry name" value="EGFTGF"/>
</dbReference>
<evidence type="ECO:0000256" key="9">
    <source>
        <dbReference type="SAM" id="SignalP"/>
    </source>
</evidence>
<keyword evidence="8" id="KW-0472">Membrane</keyword>
<evidence type="ECO:0000313" key="11">
    <source>
        <dbReference type="Ensembl" id="ENSTGUP00000015746.2"/>
    </source>
</evidence>
<keyword evidence="9" id="KW-0732">Signal</keyword>
<keyword evidence="5 7" id="KW-1015">Disulfide bond</keyword>
<evidence type="ECO:0000313" key="12">
    <source>
        <dbReference type="Proteomes" id="UP000007754"/>
    </source>
</evidence>
<evidence type="ECO:0000256" key="3">
    <source>
        <dbReference type="ARBA" id="ARBA00022536"/>
    </source>
</evidence>
<evidence type="ECO:0000256" key="1">
    <source>
        <dbReference type="ARBA" id="ARBA00004239"/>
    </source>
</evidence>
<dbReference type="FunFam" id="2.10.25.10:FF:000182">
    <property type="entry name" value="Protransforming growth factor alpha"/>
    <property type="match status" value="1"/>
</dbReference>
<reference evidence="11 12" key="1">
    <citation type="journal article" date="2010" name="Nature">
        <title>The genome of a songbird.</title>
        <authorList>
            <person name="Warren W.C."/>
            <person name="Clayton D.F."/>
            <person name="Ellegren H."/>
            <person name="Arnold A.P."/>
            <person name="Hillier L.W."/>
            <person name="Kunstner A."/>
            <person name="Searle S."/>
            <person name="White S."/>
            <person name="Vilella A.J."/>
            <person name="Fairley S."/>
            <person name="Heger A."/>
            <person name="Kong L."/>
            <person name="Ponting C.P."/>
            <person name="Jarvis E.D."/>
            <person name="Mello C.V."/>
            <person name="Minx P."/>
            <person name="Lovell P."/>
            <person name="Velho T.A."/>
            <person name="Ferris M."/>
            <person name="Balakrishnan C.N."/>
            <person name="Sinha S."/>
            <person name="Blatti C."/>
            <person name="London S.E."/>
            <person name="Li Y."/>
            <person name="Lin Y.C."/>
            <person name="George J."/>
            <person name="Sweedler J."/>
            <person name="Southey B."/>
            <person name="Gunaratne P."/>
            <person name="Watson M."/>
            <person name="Nam K."/>
            <person name="Backstrom N."/>
            <person name="Smeds L."/>
            <person name="Nabholz B."/>
            <person name="Itoh Y."/>
            <person name="Whitney O."/>
            <person name="Pfenning A.R."/>
            <person name="Howard J."/>
            <person name="Volker M."/>
            <person name="Skinner B.M."/>
            <person name="Griffin D.K."/>
            <person name="Ye L."/>
            <person name="McLaren W.M."/>
            <person name="Flicek P."/>
            <person name="Quesada V."/>
            <person name="Velasco G."/>
            <person name="Lopez-Otin C."/>
            <person name="Puente X.S."/>
            <person name="Olender T."/>
            <person name="Lancet D."/>
            <person name="Smit A.F."/>
            <person name="Hubley R."/>
            <person name="Konkel M.K."/>
            <person name="Walker J.A."/>
            <person name="Batzer M.A."/>
            <person name="Gu W."/>
            <person name="Pollock D.D."/>
            <person name="Chen L."/>
            <person name="Cheng Z."/>
            <person name="Eichler E.E."/>
            <person name="Stapley J."/>
            <person name="Slate J."/>
            <person name="Ekblom R."/>
            <person name="Birkhead T."/>
            <person name="Burke T."/>
            <person name="Burt D."/>
            <person name="Scharff C."/>
            <person name="Adam I."/>
            <person name="Richard H."/>
            <person name="Sultan M."/>
            <person name="Soldatov A."/>
            <person name="Lehrach H."/>
            <person name="Edwards S.V."/>
            <person name="Yang S.P."/>
            <person name="Li X."/>
            <person name="Graves T."/>
            <person name="Fulton L."/>
            <person name="Nelson J."/>
            <person name="Chinwalla A."/>
            <person name="Hou S."/>
            <person name="Mardis E.R."/>
            <person name="Wilson R.K."/>
        </authorList>
    </citation>
    <scope>NUCLEOTIDE SEQUENCE [LARGE SCALE GENOMIC DNA]</scope>
</reference>
<dbReference type="SUPFAM" id="SSF57196">
    <property type="entry name" value="EGF/Laminin"/>
    <property type="match status" value="1"/>
</dbReference>
<dbReference type="GO" id="GO:0051781">
    <property type="term" value="P:positive regulation of cell division"/>
    <property type="evidence" value="ECO:0007669"/>
    <property type="project" value="UniProtKB-KW"/>
</dbReference>
<evidence type="ECO:0000259" key="10">
    <source>
        <dbReference type="PROSITE" id="PS50026"/>
    </source>
</evidence>
<dbReference type="PROSITE" id="PS00022">
    <property type="entry name" value="EGF_1"/>
    <property type="match status" value="1"/>
</dbReference>
<reference evidence="11" key="2">
    <citation type="submission" date="2025-08" db="UniProtKB">
        <authorList>
            <consortium name="Ensembl"/>
        </authorList>
    </citation>
    <scope>IDENTIFICATION</scope>
</reference>
<dbReference type="PANTHER" id="PTHR10740">
    <property type="entry name" value="TRANSFORMING GROWTH FACTOR ALPHA"/>
    <property type="match status" value="1"/>
</dbReference>
<dbReference type="HOGENOM" id="CLU_109645_3_0_1"/>
<feature type="domain" description="EGF-like" evidence="10">
    <location>
        <begin position="38"/>
        <end position="78"/>
    </location>
</feature>
<comment type="caution">
    <text evidence="7">Lacks conserved residue(s) required for the propagation of feature annotation.</text>
</comment>
<dbReference type="GO" id="GO:0005615">
    <property type="term" value="C:extracellular space"/>
    <property type="evidence" value="ECO:0007669"/>
    <property type="project" value="UniProtKB-ARBA"/>
</dbReference>
<dbReference type="Ensembl" id="ENSTGUT00000016019.2">
    <property type="protein sequence ID" value="ENSTGUP00000015746.2"/>
    <property type="gene ID" value="ENSTGUG00000015405.2"/>
</dbReference>
<protein>
    <submittedName>
        <fullName evidence="11">Protransforming growth factor alpha</fullName>
    </submittedName>
</protein>
<reference evidence="11" key="3">
    <citation type="submission" date="2025-09" db="UniProtKB">
        <authorList>
            <consortium name="Ensembl"/>
        </authorList>
    </citation>
    <scope>IDENTIFICATION</scope>
</reference>
<keyword evidence="3 7" id="KW-0245">EGF-like domain</keyword>
<keyword evidence="6" id="KW-0497">Mitogen</keyword>
<dbReference type="GO" id="GO:0008083">
    <property type="term" value="F:growth factor activity"/>
    <property type="evidence" value="ECO:0007669"/>
    <property type="project" value="UniProtKB-KW"/>
</dbReference>
<feature type="signal peptide" evidence="9">
    <location>
        <begin position="1"/>
        <end position="19"/>
    </location>
</feature>
<evidence type="ECO:0000256" key="2">
    <source>
        <dbReference type="ARBA" id="ARBA00022525"/>
    </source>
</evidence>
<evidence type="ECO:0000256" key="8">
    <source>
        <dbReference type="SAM" id="Phobius"/>
    </source>
</evidence>
<dbReference type="STRING" id="59729.ENSTGUP00000015746"/>
<evidence type="ECO:0000256" key="5">
    <source>
        <dbReference type="ARBA" id="ARBA00023157"/>
    </source>
</evidence>
<keyword evidence="12" id="KW-1185">Reference proteome</keyword>
<name>H0ZYP3_TAEGU</name>
<dbReference type="GO" id="GO:0008284">
    <property type="term" value="P:positive regulation of cell population proliferation"/>
    <property type="evidence" value="ECO:0007669"/>
    <property type="project" value="TreeGrafter"/>
</dbReference>
<dbReference type="PANTHER" id="PTHR10740:SF1">
    <property type="entry name" value="PROTRANSFORMING GROWTH FACTOR ALPHA"/>
    <property type="match status" value="1"/>
</dbReference>
<dbReference type="InterPro" id="IPR000742">
    <property type="entry name" value="EGF"/>
</dbReference>
<dbReference type="InParanoid" id="H0ZYP3"/>
<keyword evidence="4" id="KW-0339">Growth factor</keyword>
<dbReference type="GeneTree" id="ENSGT00940000160058"/>
<evidence type="ECO:0000256" key="4">
    <source>
        <dbReference type="ARBA" id="ARBA00023030"/>
    </source>
</evidence>
<keyword evidence="8" id="KW-1133">Transmembrane helix</keyword>
<keyword evidence="2" id="KW-0964">Secreted</keyword>
<keyword evidence="8" id="KW-0812">Transmembrane</keyword>
<dbReference type="Gene3D" id="2.10.25.10">
    <property type="entry name" value="Laminin"/>
    <property type="match status" value="1"/>
</dbReference>
<sequence>MAGGPAALALGVLLAACHALDNSTAGRSAPVAAAVRSHFHECPDSHRQFCFHGTCRFLVQEEKPACVCHSGYVGTRCEHADLLAVVAATQKKQTITALLVVAVVASALLVTVCVLVHCCRLRKRCPCPCPCPGWCREPEKPGGLLKGGASCCHSDTGV</sequence>
<dbReference type="PROSITE" id="PS01186">
    <property type="entry name" value="EGF_2"/>
    <property type="match status" value="1"/>
</dbReference>
<feature type="chain" id="PRO_5025450646" evidence="9">
    <location>
        <begin position="20"/>
        <end position="158"/>
    </location>
</feature>
<evidence type="ECO:0000256" key="6">
    <source>
        <dbReference type="ARBA" id="ARBA00023246"/>
    </source>
</evidence>
<dbReference type="GO" id="GO:0007173">
    <property type="term" value="P:epidermal growth factor receptor signaling pathway"/>
    <property type="evidence" value="ECO:0007669"/>
    <property type="project" value="TreeGrafter"/>
</dbReference>
<comment type="subcellular location">
    <subcellularLocation>
        <location evidence="1">Secreted</location>
        <location evidence="1">Extracellular space</location>
    </subcellularLocation>
</comment>
<organism evidence="11 12">
    <name type="scientific">Taeniopygia guttata</name>
    <name type="common">Zebra finch</name>
    <name type="synonym">Poephila guttata</name>
    <dbReference type="NCBI Taxonomy" id="59729"/>
    <lineage>
        <taxon>Eukaryota</taxon>
        <taxon>Metazoa</taxon>
        <taxon>Chordata</taxon>
        <taxon>Craniata</taxon>
        <taxon>Vertebrata</taxon>
        <taxon>Euteleostomi</taxon>
        <taxon>Archelosauria</taxon>
        <taxon>Archosauria</taxon>
        <taxon>Dinosauria</taxon>
        <taxon>Saurischia</taxon>
        <taxon>Theropoda</taxon>
        <taxon>Coelurosauria</taxon>
        <taxon>Aves</taxon>
        <taxon>Neognathae</taxon>
        <taxon>Neoaves</taxon>
        <taxon>Telluraves</taxon>
        <taxon>Australaves</taxon>
        <taxon>Passeriformes</taxon>
        <taxon>Passeroidea</taxon>
        <taxon>Estrildidae</taxon>
        <taxon>Estrildinae</taxon>
        <taxon>Taeniopygia</taxon>
    </lineage>
</organism>
<accession>H0ZYP3</accession>
<dbReference type="Proteomes" id="UP000007754">
    <property type="component" value="Chromosome 22"/>
</dbReference>
<feature type="disulfide bond" evidence="7">
    <location>
        <begin position="68"/>
        <end position="77"/>
    </location>
</feature>
<feature type="transmembrane region" description="Helical" evidence="8">
    <location>
        <begin position="95"/>
        <end position="116"/>
    </location>
</feature>
<dbReference type="AlphaFoldDB" id="H0ZYP3"/>
<dbReference type="GO" id="GO:0005154">
    <property type="term" value="F:epidermal growth factor receptor binding"/>
    <property type="evidence" value="ECO:0007669"/>
    <property type="project" value="TreeGrafter"/>
</dbReference>
<proteinExistence type="predicted"/>